<evidence type="ECO:0000313" key="2">
    <source>
        <dbReference type="EMBL" id="TWX57883.1"/>
    </source>
</evidence>
<dbReference type="OrthoDB" id="9795622at2"/>
<evidence type="ECO:0000259" key="1">
    <source>
        <dbReference type="PROSITE" id="PS51704"/>
    </source>
</evidence>
<dbReference type="Proteomes" id="UP000321525">
    <property type="component" value="Unassembled WGS sequence"/>
</dbReference>
<dbReference type="PROSITE" id="PS51704">
    <property type="entry name" value="GP_PDE"/>
    <property type="match status" value="1"/>
</dbReference>
<dbReference type="Proteomes" id="UP000321917">
    <property type="component" value="Unassembled WGS sequence"/>
</dbReference>
<evidence type="ECO:0000313" key="3">
    <source>
        <dbReference type="EMBL" id="TWX67585.1"/>
    </source>
</evidence>
<accession>A0A5C6QET0</accession>
<name>A0A5C6QET0_9GAMM</name>
<proteinExistence type="predicted"/>
<evidence type="ECO:0000313" key="5">
    <source>
        <dbReference type="Proteomes" id="UP000321917"/>
    </source>
</evidence>
<reference evidence="3 5" key="1">
    <citation type="submission" date="2019-07" db="EMBL/GenBank/DDBJ databases">
        <title>Genomes of sea-ice associated Colwellia species.</title>
        <authorList>
            <person name="Bowman J.P."/>
        </authorList>
    </citation>
    <scope>NUCLEOTIDE SEQUENCE [LARGE SCALE GENOMIC DNA]</scope>
    <source>
        <strain evidence="2 4">ACAM 607</strain>
        <strain evidence="3 5">IC036</strain>
    </source>
</reference>
<protein>
    <submittedName>
        <fullName evidence="3">Glycerophosphodiester phosphodiesterase</fullName>
    </submittedName>
</protein>
<dbReference type="InterPro" id="IPR017946">
    <property type="entry name" value="PLC-like_Pdiesterase_TIM-brl"/>
</dbReference>
<gene>
    <name evidence="2" type="ORF">ESZ26_12650</name>
    <name evidence="3" type="ORF">ESZ27_08520</name>
</gene>
<dbReference type="Pfam" id="PF03009">
    <property type="entry name" value="GDPD"/>
    <property type="match status" value="1"/>
</dbReference>
<comment type="caution">
    <text evidence="3">The sequence shown here is derived from an EMBL/GenBank/DDBJ whole genome shotgun (WGS) entry which is preliminary data.</text>
</comment>
<keyword evidence="4" id="KW-1185">Reference proteome</keyword>
<sequence>MGHEPENTIRSFKKALALHVDAIELDVYVCKTGELVVIHDDKVDRTTNGVGYTEDKTFTELRQLDAGKGELIPTLEEVLDVVDKSVIVNIELKGRSTAFATYQVIDKYINEKGWSELDFMVSSFDHHELNKFKHLYPQIPIGVLLEGVPLSYADCAVQLNAQSINLSLDFINQDFVNDAHQKGLQVYVYTVNDYDDIAKVKKLNIDGIFCNFPERL</sequence>
<dbReference type="Gene3D" id="3.20.20.190">
    <property type="entry name" value="Phosphatidylinositol (PI) phosphodiesterase"/>
    <property type="match status" value="1"/>
</dbReference>
<dbReference type="PANTHER" id="PTHR46211">
    <property type="entry name" value="GLYCEROPHOSPHORYL DIESTER PHOSPHODIESTERASE"/>
    <property type="match status" value="1"/>
</dbReference>
<evidence type="ECO:0000313" key="4">
    <source>
        <dbReference type="Proteomes" id="UP000321525"/>
    </source>
</evidence>
<dbReference type="EMBL" id="VOLR01000017">
    <property type="protein sequence ID" value="TWX57883.1"/>
    <property type="molecule type" value="Genomic_DNA"/>
</dbReference>
<dbReference type="AlphaFoldDB" id="A0A5C6QET0"/>
<dbReference type="GO" id="GO:0006629">
    <property type="term" value="P:lipid metabolic process"/>
    <property type="evidence" value="ECO:0007669"/>
    <property type="project" value="InterPro"/>
</dbReference>
<dbReference type="PANTHER" id="PTHR46211:SF1">
    <property type="entry name" value="GLYCEROPHOSPHODIESTER PHOSPHODIESTERASE, CYTOPLASMIC"/>
    <property type="match status" value="1"/>
</dbReference>
<dbReference type="InterPro" id="IPR030395">
    <property type="entry name" value="GP_PDE_dom"/>
</dbReference>
<organism evidence="3 5">
    <name type="scientific">Colwellia hornerae</name>
    <dbReference type="NCBI Taxonomy" id="89402"/>
    <lineage>
        <taxon>Bacteria</taxon>
        <taxon>Pseudomonadati</taxon>
        <taxon>Pseudomonadota</taxon>
        <taxon>Gammaproteobacteria</taxon>
        <taxon>Alteromonadales</taxon>
        <taxon>Colwelliaceae</taxon>
        <taxon>Colwellia</taxon>
    </lineage>
</organism>
<feature type="domain" description="GP-PDE" evidence="1">
    <location>
        <begin position="1"/>
        <end position="216"/>
    </location>
</feature>
<dbReference type="EMBL" id="VOLQ01000013">
    <property type="protein sequence ID" value="TWX67585.1"/>
    <property type="molecule type" value="Genomic_DNA"/>
</dbReference>
<dbReference type="GO" id="GO:0008081">
    <property type="term" value="F:phosphoric diester hydrolase activity"/>
    <property type="evidence" value="ECO:0007669"/>
    <property type="project" value="InterPro"/>
</dbReference>
<dbReference type="SUPFAM" id="SSF51695">
    <property type="entry name" value="PLC-like phosphodiesterases"/>
    <property type="match status" value="1"/>
</dbReference>